<reference evidence="12" key="1">
    <citation type="submission" date="2023-07" db="EMBL/GenBank/DDBJ databases">
        <title>Genomic Encyclopedia of Type Strains, Phase IV (KMG-IV): sequencing the most valuable type-strain genomes for metagenomic binning, comparative biology and taxonomic classification.</title>
        <authorList>
            <person name="Goeker M."/>
        </authorList>
    </citation>
    <scope>NUCLEOTIDE SEQUENCE</scope>
    <source>
        <strain evidence="12">DSM 24202</strain>
    </source>
</reference>
<keyword evidence="3 8" id="KW-0694">RNA-binding</keyword>
<keyword evidence="2 8" id="KW-0699">rRNA-binding</keyword>
<dbReference type="InterPro" id="IPR001351">
    <property type="entry name" value="Ribosomal_uS3_C"/>
</dbReference>
<evidence type="ECO:0000256" key="7">
    <source>
        <dbReference type="ARBA" id="ARBA00035257"/>
    </source>
</evidence>
<evidence type="ECO:0000256" key="6">
    <source>
        <dbReference type="ARBA" id="ARBA00024998"/>
    </source>
</evidence>
<dbReference type="InterPro" id="IPR057258">
    <property type="entry name" value="Ribosomal_uS3"/>
</dbReference>
<evidence type="ECO:0000256" key="3">
    <source>
        <dbReference type="ARBA" id="ARBA00022884"/>
    </source>
</evidence>
<sequence length="260" mass="28816">MGQKVNPIGFRIPVTKDWKSRWFAGKTQFGPLLQEDLKIREHISSELQSAAVSKVIIERFGRRVRVTIYSGRPGIIISGRFGQATAPVSRGQDNAGDKGAKRGAGLDKLKASLAKITGDKEILLDIKEVRQPEVDAQLVSENIAQQLVKRIAFRRAMKRAIQTAMQLGADGIKIRCSGRLNGAELARTEQYKDGKVPLHTLRANIDYGFSEAHTLAGLIGIKVWICKPQNWEDTKNASDAKTRRAPKGAARRPRGNREQQ</sequence>
<evidence type="ECO:0000259" key="11">
    <source>
        <dbReference type="PROSITE" id="PS50823"/>
    </source>
</evidence>
<comment type="function">
    <text evidence="6 8">Binds the lower part of the 30S subunit head. Binds mRNA in the 70S ribosome, positioning it for translation.</text>
</comment>
<dbReference type="Gene3D" id="3.30.1140.32">
    <property type="entry name" value="Ribosomal protein S3, C-terminal domain"/>
    <property type="match status" value="1"/>
</dbReference>
<dbReference type="GO" id="GO:0022627">
    <property type="term" value="C:cytosolic small ribosomal subunit"/>
    <property type="evidence" value="ECO:0007669"/>
    <property type="project" value="TreeGrafter"/>
</dbReference>
<dbReference type="InterPro" id="IPR009019">
    <property type="entry name" value="KH_sf_prok-type"/>
</dbReference>
<proteinExistence type="inferred from homology"/>
<dbReference type="SUPFAM" id="SSF54821">
    <property type="entry name" value="Ribosomal protein S3 C-terminal domain"/>
    <property type="match status" value="1"/>
</dbReference>
<dbReference type="InterPro" id="IPR036419">
    <property type="entry name" value="Ribosomal_S3_C_sf"/>
</dbReference>
<dbReference type="Pfam" id="PF07650">
    <property type="entry name" value="KH_2"/>
    <property type="match status" value="1"/>
</dbReference>
<evidence type="ECO:0000256" key="5">
    <source>
        <dbReference type="ARBA" id="ARBA00023274"/>
    </source>
</evidence>
<dbReference type="InterPro" id="IPR015946">
    <property type="entry name" value="KH_dom-like_a/b"/>
</dbReference>
<dbReference type="SUPFAM" id="SSF54814">
    <property type="entry name" value="Prokaryotic type KH domain (KH-domain type II)"/>
    <property type="match status" value="2"/>
</dbReference>
<keyword evidence="13" id="KW-1185">Reference proteome</keyword>
<comment type="caution">
    <text evidence="12">The sequence shown here is derived from an EMBL/GenBank/DDBJ whole genome shotgun (WGS) entry which is preliminary data.</text>
</comment>
<dbReference type="HAMAP" id="MF_01309_B">
    <property type="entry name" value="Ribosomal_uS3_B"/>
    <property type="match status" value="1"/>
</dbReference>
<dbReference type="GO" id="GO:0006412">
    <property type="term" value="P:translation"/>
    <property type="evidence" value="ECO:0007669"/>
    <property type="project" value="UniProtKB-UniRule"/>
</dbReference>
<dbReference type="AlphaFoldDB" id="A0AAE4AMS9"/>
<evidence type="ECO:0000256" key="9">
    <source>
        <dbReference type="RuleBase" id="RU003624"/>
    </source>
</evidence>
<organism evidence="12 13">
    <name type="scientific">Oligosphaera ethanolica</name>
    <dbReference type="NCBI Taxonomy" id="760260"/>
    <lineage>
        <taxon>Bacteria</taxon>
        <taxon>Pseudomonadati</taxon>
        <taxon>Lentisphaerota</taxon>
        <taxon>Oligosphaeria</taxon>
        <taxon>Oligosphaerales</taxon>
        <taxon>Oligosphaeraceae</taxon>
        <taxon>Oligosphaera</taxon>
    </lineage>
</organism>
<dbReference type="PROSITE" id="PS00548">
    <property type="entry name" value="RIBOSOMAL_S3"/>
    <property type="match status" value="1"/>
</dbReference>
<keyword evidence="5 8" id="KW-0687">Ribonucleoprotein</keyword>
<name>A0AAE4AMS9_9BACT</name>
<evidence type="ECO:0000256" key="2">
    <source>
        <dbReference type="ARBA" id="ARBA00022730"/>
    </source>
</evidence>
<dbReference type="InterPro" id="IPR018280">
    <property type="entry name" value="Ribosomal_uS3_CS"/>
</dbReference>
<comment type="similarity">
    <text evidence="1 8 9">Belongs to the universal ribosomal protein uS3 family.</text>
</comment>
<evidence type="ECO:0000313" key="12">
    <source>
        <dbReference type="EMBL" id="MDQ0289659.1"/>
    </source>
</evidence>
<feature type="domain" description="KH type-2" evidence="11">
    <location>
        <begin position="39"/>
        <end position="77"/>
    </location>
</feature>
<protein>
    <recommendedName>
        <fullName evidence="7 8">Small ribosomal subunit protein uS3</fullName>
    </recommendedName>
</protein>
<dbReference type="FunFam" id="3.30.300.20:FF:000001">
    <property type="entry name" value="30S ribosomal protein S3"/>
    <property type="match status" value="1"/>
</dbReference>
<evidence type="ECO:0000256" key="8">
    <source>
        <dbReference type="HAMAP-Rule" id="MF_01309"/>
    </source>
</evidence>
<comment type="subunit">
    <text evidence="8">Part of the 30S ribosomal subunit. Forms a tight complex with proteins S10 and S14.</text>
</comment>
<evidence type="ECO:0000313" key="13">
    <source>
        <dbReference type="Proteomes" id="UP001238163"/>
    </source>
</evidence>
<dbReference type="PANTHER" id="PTHR11760">
    <property type="entry name" value="30S/40S RIBOSOMAL PROTEIN S3"/>
    <property type="match status" value="1"/>
</dbReference>
<evidence type="ECO:0000256" key="1">
    <source>
        <dbReference type="ARBA" id="ARBA00010761"/>
    </source>
</evidence>
<gene>
    <name evidence="8" type="primary">rpsC</name>
    <name evidence="12" type="ORF">J3R75_001766</name>
</gene>
<evidence type="ECO:0000256" key="4">
    <source>
        <dbReference type="ARBA" id="ARBA00022980"/>
    </source>
</evidence>
<accession>A0AAE4AMS9</accession>
<keyword evidence="4 8" id="KW-0689">Ribosomal protein</keyword>
<evidence type="ECO:0000256" key="10">
    <source>
        <dbReference type="SAM" id="MobiDB-lite"/>
    </source>
</evidence>
<dbReference type="Proteomes" id="UP001238163">
    <property type="component" value="Unassembled WGS sequence"/>
</dbReference>
<dbReference type="PROSITE" id="PS50823">
    <property type="entry name" value="KH_TYPE_2"/>
    <property type="match status" value="1"/>
</dbReference>
<dbReference type="CDD" id="cd02412">
    <property type="entry name" value="KH-II_30S_S3"/>
    <property type="match status" value="1"/>
</dbReference>
<dbReference type="GO" id="GO:0003735">
    <property type="term" value="F:structural constituent of ribosome"/>
    <property type="evidence" value="ECO:0007669"/>
    <property type="project" value="InterPro"/>
</dbReference>
<dbReference type="GO" id="GO:0019843">
    <property type="term" value="F:rRNA binding"/>
    <property type="evidence" value="ECO:0007669"/>
    <property type="project" value="UniProtKB-UniRule"/>
</dbReference>
<dbReference type="Pfam" id="PF00189">
    <property type="entry name" value="Ribosomal_S3_C"/>
    <property type="match status" value="1"/>
</dbReference>
<feature type="compositionally biased region" description="Basic residues" evidence="10">
    <location>
        <begin position="243"/>
        <end position="254"/>
    </location>
</feature>
<dbReference type="EMBL" id="JAUSVL010000001">
    <property type="protein sequence ID" value="MDQ0289659.1"/>
    <property type="molecule type" value="Genomic_DNA"/>
</dbReference>
<dbReference type="Gene3D" id="3.30.300.20">
    <property type="match status" value="1"/>
</dbReference>
<dbReference type="NCBIfam" id="TIGR01009">
    <property type="entry name" value="rpsC_bact"/>
    <property type="match status" value="1"/>
</dbReference>
<dbReference type="GO" id="GO:0003729">
    <property type="term" value="F:mRNA binding"/>
    <property type="evidence" value="ECO:0007669"/>
    <property type="project" value="UniProtKB-UniRule"/>
</dbReference>
<dbReference type="PANTHER" id="PTHR11760:SF19">
    <property type="entry name" value="SMALL RIBOSOMAL SUBUNIT PROTEIN US3C"/>
    <property type="match status" value="1"/>
</dbReference>
<dbReference type="RefSeq" id="WP_307261116.1">
    <property type="nucleotide sequence ID" value="NZ_JAUSVL010000001.1"/>
</dbReference>
<feature type="region of interest" description="Disordered" evidence="10">
    <location>
        <begin position="234"/>
        <end position="260"/>
    </location>
</feature>
<dbReference type="InterPro" id="IPR004044">
    <property type="entry name" value="KH_dom_type_2"/>
</dbReference>
<dbReference type="InterPro" id="IPR005704">
    <property type="entry name" value="Ribosomal_uS3_bac-typ"/>
</dbReference>